<comment type="subcellular location">
    <subcellularLocation>
        <location evidence="1">Cell membrane</location>
        <topology evidence="1">Multi-pass membrane protein</topology>
    </subcellularLocation>
</comment>
<dbReference type="OrthoDB" id="196472at2"/>
<dbReference type="Gene3D" id="1.20.950.20">
    <property type="entry name" value="Transmembrane di-heme cytochromes, Chain C"/>
    <property type="match status" value="1"/>
</dbReference>
<organism evidence="8 9">
    <name type="scientific">Sphingomonas glacialis</name>
    <dbReference type="NCBI Taxonomy" id="658225"/>
    <lineage>
        <taxon>Bacteria</taxon>
        <taxon>Pseudomonadati</taxon>
        <taxon>Pseudomonadota</taxon>
        <taxon>Alphaproteobacteria</taxon>
        <taxon>Sphingomonadales</taxon>
        <taxon>Sphingomonadaceae</taxon>
        <taxon>Sphingomonas</taxon>
    </lineage>
</organism>
<keyword evidence="9" id="KW-1185">Reference proteome</keyword>
<feature type="transmembrane region" description="Helical" evidence="6">
    <location>
        <begin position="185"/>
        <end position="207"/>
    </location>
</feature>
<dbReference type="PANTHER" id="PTHR30485">
    <property type="entry name" value="NI/FE-HYDROGENASE 1 B-TYPE CYTOCHROME SUBUNIT"/>
    <property type="match status" value="1"/>
</dbReference>
<dbReference type="EMBL" id="RCZC01000011">
    <property type="protein sequence ID" value="TPG47206.1"/>
    <property type="molecule type" value="Genomic_DNA"/>
</dbReference>
<dbReference type="GO" id="GO:0009055">
    <property type="term" value="F:electron transfer activity"/>
    <property type="evidence" value="ECO:0007669"/>
    <property type="project" value="InterPro"/>
</dbReference>
<keyword evidence="5 6" id="KW-0472">Membrane</keyword>
<dbReference type="PANTHER" id="PTHR30485:SF2">
    <property type="entry name" value="BLL0597 PROTEIN"/>
    <property type="match status" value="1"/>
</dbReference>
<gene>
    <name evidence="8" type="ORF">EAH76_22430</name>
</gene>
<dbReference type="Proteomes" id="UP000319931">
    <property type="component" value="Unassembled WGS sequence"/>
</dbReference>
<evidence type="ECO:0000256" key="3">
    <source>
        <dbReference type="ARBA" id="ARBA00022692"/>
    </source>
</evidence>
<dbReference type="Pfam" id="PF01292">
    <property type="entry name" value="Ni_hydr_CYTB"/>
    <property type="match status" value="1"/>
</dbReference>
<dbReference type="GO" id="GO:0020037">
    <property type="term" value="F:heme binding"/>
    <property type="evidence" value="ECO:0007669"/>
    <property type="project" value="TreeGrafter"/>
</dbReference>
<evidence type="ECO:0000259" key="7">
    <source>
        <dbReference type="Pfam" id="PF01292"/>
    </source>
</evidence>
<keyword evidence="2" id="KW-1003">Cell membrane</keyword>
<proteinExistence type="predicted"/>
<dbReference type="SUPFAM" id="SSF81342">
    <property type="entry name" value="Transmembrane di-heme cytochromes"/>
    <property type="match status" value="1"/>
</dbReference>
<name>A0A502FCZ6_9SPHN</name>
<dbReference type="AlphaFoldDB" id="A0A502FCZ6"/>
<sequence>MPVRLFHWLLVGLLGFSWWSGSQHLMDWHRLSGFTILALLLFRLYWGVVGSPTARFSYFVRGPRAVVAHLRAKEPSAPGHTPIGGWSVVAMLATLTAMVLAGLFAIDVDGLESGPLADYVSFDQGRLAAEIHHWIFNALLALVALHVLAIAFYHLHRRKNLIGPMITGRGRASATIAAPELARAWALKAVLGGVGAGLIALAVARGFRF</sequence>
<dbReference type="InterPro" id="IPR016174">
    <property type="entry name" value="Di-haem_cyt_TM"/>
</dbReference>
<accession>A0A502FCZ6</accession>
<evidence type="ECO:0000256" key="1">
    <source>
        <dbReference type="ARBA" id="ARBA00004651"/>
    </source>
</evidence>
<feature type="transmembrane region" description="Helical" evidence="6">
    <location>
        <begin position="83"/>
        <end position="106"/>
    </location>
</feature>
<dbReference type="GO" id="GO:0005886">
    <property type="term" value="C:plasma membrane"/>
    <property type="evidence" value="ECO:0007669"/>
    <property type="project" value="UniProtKB-SubCell"/>
</dbReference>
<protein>
    <submittedName>
        <fullName evidence="8">Ni/Fe-hydrogenase 1 b-type cytochrome subunit</fullName>
    </submittedName>
</protein>
<evidence type="ECO:0000313" key="8">
    <source>
        <dbReference type="EMBL" id="TPG47206.1"/>
    </source>
</evidence>
<feature type="transmembrane region" description="Helical" evidence="6">
    <location>
        <begin position="134"/>
        <end position="155"/>
    </location>
</feature>
<reference evidence="8 9" key="1">
    <citation type="journal article" date="2019" name="Environ. Microbiol.">
        <title>Species interactions and distinct microbial communities in high Arctic permafrost affected cryosols are associated with the CH4 and CO2 gas fluxes.</title>
        <authorList>
            <person name="Altshuler I."/>
            <person name="Hamel J."/>
            <person name="Turney S."/>
            <person name="Magnuson E."/>
            <person name="Levesque R."/>
            <person name="Greer C."/>
            <person name="Whyte L.G."/>
        </authorList>
    </citation>
    <scope>NUCLEOTIDE SEQUENCE [LARGE SCALE GENOMIC DNA]</scope>
    <source>
        <strain evidence="8 9">E6.1</strain>
    </source>
</reference>
<dbReference type="GO" id="GO:0022904">
    <property type="term" value="P:respiratory electron transport chain"/>
    <property type="evidence" value="ECO:0007669"/>
    <property type="project" value="InterPro"/>
</dbReference>
<evidence type="ECO:0000256" key="2">
    <source>
        <dbReference type="ARBA" id="ARBA00022475"/>
    </source>
</evidence>
<comment type="caution">
    <text evidence="8">The sequence shown here is derived from an EMBL/GenBank/DDBJ whole genome shotgun (WGS) entry which is preliminary data.</text>
</comment>
<evidence type="ECO:0000256" key="4">
    <source>
        <dbReference type="ARBA" id="ARBA00022989"/>
    </source>
</evidence>
<keyword evidence="3 6" id="KW-0812">Transmembrane</keyword>
<dbReference type="InterPro" id="IPR011577">
    <property type="entry name" value="Cyt_b561_bac/Ni-Hgenase"/>
</dbReference>
<dbReference type="InterPro" id="IPR051542">
    <property type="entry name" value="Hydrogenase_cytochrome"/>
</dbReference>
<evidence type="ECO:0000256" key="5">
    <source>
        <dbReference type="ARBA" id="ARBA00023136"/>
    </source>
</evidence>
<feature type="domain" description="Cytochrome b561 bacterial/Ni-hydrogenase" evidence="7">
    <location>
        <begin position="2"/>
        <end position="168"/>
    </location>
</feature>
<keyword evidence="4 6" id="KW-1133">Transmembrane helix</keyword>
<evidence type="ECO:0000313" key="9">
    <source>
        <dbReference type="Proteomes" id="UP000319931"/>
    </source>
</evidence>
<feature type="transmembrane region" description="Helical" evidence="6">
    <location>
        <begin position="32"/>
        <end position="54"/>
    </location>
</feature>
<evidence type="ECO:0000256" key="6">
    <source>
        <dbReference type="SAM" id="Phobius"/>
    </source>
</evidence>